<dbReference type="Pfam" id="PF12853">
    <property type="entry name" value="NADH_u_ox_C"/>
    <property type="match status" value="1"/>
</dbReference>
<reference evidence="3" key="1">
    <citation type="submission" date="2021-03" db="EMBL/GenBank/DDBJ databases">
        <title>Comparative genomics and phylogenomic investigation of the class Geoglossomycetes provide insights into ecological specialization and systematics.</title>
        <authorList>
            <person name="Melie T."/>
            <person name="Pirro S."/>
            <person name="Miller A.N."/>
            <person name="Quandt A."/>
        </authorList>
    </citation>
    <scope>NUCLEOTIDE SEQUENCE</scope>
    <source>
        <strain evidence="3">CAQ_001_2017</strain>
    </source>
</reference>
<sequence length="259" mass="28928">MENPQRNPQKAHVPAKALRTDYPLIDSDPHFKRVIRYARPSDYAIGAGTAAAGPALLFLMERIAPSYVGRGGFAPIMRLLRFYGFKENKREMEMDMREMVDKIKRGESPYGTSTLTPYMQGVASRNSRYSGLFLHVLPWFNIVNHDQMVLLRSTEQSQPALSFPERVEFSKPIEDELNALVELEGSGQPYGMDLKIVADAEEMLVTKELIKLDEVEVISSEVGKELKSMKPEAAGLEIVMLNMGEPGMTGIGVTATEET</sequence>
<feature type="domain" description="NADH-ubiquinone oxidoreductase 21kDa subunit C-terminal fungi" evidence="2">
    <location>
        <begin position="96"/>
        <end position="147"/>
    </location>
</feature>
<dbReference type="PANTHER" id="PTHR34062">
    <property type="entry name" value="OXIDOREDUCTASE 21 KDA SUBUNIT, PUTATIVE (AFU_ORTHOLOGUE AFUA_4G04750)-RELATED"/>
    <property type="match status" value="1"/>
</dbReference>
<evidence type="ECO:0000313" key="3">
    <source>
        <dbReference type="EMBL" id="KAH0566292.1"/>
    </source>
</evidence>
<dbReference type="Proteomes" id="UP000750711">
    <property type="component" value="Unassembled WGS sequence"/>
</dbReference>
<keyword evidence="4" id="KW-1185">Reference proteome</keyword>
<evidence type="ECO:0000313" key="4">
    <source>
        <dbReference type="Proteomes" id="UP000750711"/>
    </source>
</evidence>
<accession>A0A9P8LJ52</accession>
<feature type="domain" description="NADH-ubiquinone oxidoreductase 21kDa subunit N-terminal" evidence="1">
    <location>
        <begin position="20"/>
        <end position="85"/>
    </location>
</feature>
<proteinExistence type="predicted"/>
<dbReference type="InterPro" id="IPR053229">
    <property type="entry name" value="NADH-Q_oxidrdct_subunit"/>
</dbReference>
<evidence type="ECO:0000259" key="1">
    <source>
        <dbReference type="Pfam" id="PF10785"/>
    </source>
</evidence>
<evidence type="ECO:0000259" key="2">
    <source>
        <dbReference type="Pfam" id="PF12853"/>
    </source>
</evidence>
<dbReference type="EMBL" id="JAGHQM010000018">
    <property type="protein sequence ID" value="KAH0566292.1"/>
    <property type="molecule type" value="Genomic_DNA"/>
</dbReference>
<protein>
    <submittedName>
        <fullName evidence="3">Uncharacterized protein</fullName>
    </submittedName>
</protein>
<dbReference type="InterPro" id="IPR019721">
    <property type="entry name" value="NADH-UbQ_OxRdtase_su21_N"/>
</dbReference>
<comment type="caution">
    <text evidence="3">The sequence shown here is derived from an EMBL/GenBank/DDBJ whole genome shotgun (WGS) entry which is preliminary data.</text>
</comment>
<dbReference type="PANTHER" id="PTHR34062:SF1">
    <property type="entry name" value="NADH-UBIQUINONE OXIDOREDUCTASE 21KDA SUBUNIT N-TERMINAL DOMAIN-CONTAINING PROTEIN"/>
    <property type="match status" value="1"/>
</dbReference>
<dbReference type="Pfam" id="PF10785">
    <property type="entry name" value="NADH-u_ox-rdase"/>
    <property type="match status" value="1"/>
</dbReference>
<gene>
    <name evidence="3" type="ORF">GP486_000318</name>
</gene>
<organism evidence="3 4">
    <name type="scientific">Trichoglossum hirsutum</name>
    <dbReference type="NCBI Taxonomy" id="265104"/>
    <lineage>
        <taxon>Eukaryota</taxon>
        <taxon>Fungi</taxon>
        <taxon>Dikarya</taxon>
        <taxon>Ascomycota</taxon>
        <taxon>Pezizomycotina</taxon>
        <taxon>Geoglossomycetes</taxon>
        <taxon>Geoglossales</taxon>
        <taxon>Geoglossaceae</taxon>
        <taxon>Trichoglossum</taxon>
    </lineage>
</organism>
<name>A0A9P8LJ52_9PEZI</name>
<dbReference type="AlphaFoldDB" id="A0A9P8LJ52"/>
<dbReference type="InterPro" id="IPR024549">
    <property type="entry name" value="NADH-UbQ_OxRdtase_su21_C_fun"/>
</dbReference>